<reference evidence="5 6" key="1">
    <citation type="submission" date="2019-08" db="EMBL/GenBank/DDBJ databases">
        <title>Whole genome sequencing of chitin degrading bacteria Chitinophaga pinensis YS16.</title>
        <authorList>
            <person name="Singh R.P."/>
            <person name="Manchanda G."/>
            <person name="Maurya I.K."/>
            <person name="Joshi N.K."/>
            <person name="Srivastava A.K."/>
        </authorList>
    </citation>
    <scope>NUCLEOTIDE SEQUENCE [LARGE SCALE GENOMIC DNA]</scope>
    <source>
        <strain evidence="5 6">YS-16</strain>
    </source>
</reference>
<evidence type="ECO:0000256" key="2">
    <source>
        <dbReference type="ARBA" id="ARBA00022803"/>
    </source>
</evidence>
<evidence type="ECO:0000256" key="1">
    <source>
        <dbReference type="ARBA" id="ARBA00022737"/>
    </source>
</evidence>
<gene>
    <name evidence="5" type="ORF">FEF09_13835</name>
</gene>
<protein>
    <submittedName>
        <fullName evidence="5">Tetratricopeptide repeat protein</fullName>
    </submittedName>
</protein>
<organism evidence="5 6">
    <name type="scientific">Chitinophaga pinensis</name>
    <dbReference type="NCBI Taxonomy" id="79329"/>
    <lineage>
        <taxon>Bacteria</taxon>
        <taxon>Pseudomonadati</taxon>
        <taxon>Bacteroidota</taxon>
        <taxon>Chitinophagia</taxon>
        <taxon>Chitinophagales</taxon>
        <taxon>Chitinophagaceae</taxon>
        <taxon>Chitinophaga</taxon>
    </lineage>
</organism>
<dbReference type="SMART" id="SM00028">
    <property type="entry name" value="TPR"/>
    <property type="match status" value="4"/>
</dbReference>
<proteinExistence type="predicted"/>
<dbReference type="Pfam" id="PF12895">
    <property type="entry name" value="ANAPC3"/>
    <property type="match status" value="1"/>
</dbReference>
<comment type="caution">
    <text evidence="5">The sequence shown here is derived from an EMBL/GenBank/DDBJ whole genome shotgun (WGS) entry which is preliminary data.</text>
</comment>
<dbReference type="OrthoDB" id="680903at2"/>
<evidence type="ECO:0000256" key="3">
    <source>
        <dbReference type="PROSITE-ProRule" id="PRU00339"/>
    </source>
</evidence>
<keyword evidence="4" id="KW-0732">Signal</keyword>
<dbReference type="Pfam" id="PF13432">
    <property type="entry name" value="TPR_16"/>
    <property type="match status" value="2"/>
</dbReference>
<dbReference type="Gene3D" id="1.25.40.10">
    <property type="entry name" value="Tetratricopeptide repeat domain"/>
    <property type="match status" value="2"/>
</dbReference>
<evidence type="ECO:0000256" key="4">
    <source>
        <dbReference type="SAM" id="SignalP"/>
    </source>
</evidence>
<dbReference type="AlphaFoldDB" id="A0A5C6LU87"/>
<feature type="signal peptide" evidence="4">
    <location>
        <begin position="1"/>
        <end position="22"/>
    </location>
</feature>
<dbReference type="SUPFAM" id="SSF48452">
    <property type="entry name" value="TPR-like"/>
    <property type="match status" value="2"/>
</dbReference>
<keyword evidence="6" id="KW-1185">Reference proteome</keyword>
<dbReference type="InterPro" id="IPR050498">
    <property type="entry name" value="Ycf3"/>
</dbReference>
<dbReference type="RefSeq" id="WP_146305665.1">
    <property type="nucleotide sequence ID" value="NZ_VOHS01000011.1"/>
</dbReference>
<dbReference type="InterPro" id="IPR019734">
    <property type="entry name" value="TPR_rpt"/>
</dbReference>
<keyword evidence="2 3" id="KW-0802">TPR repeat</keyword>
<dbReference type="InterPro" id="IPR011990">
    <property type="entry name" value="TPR-like_helical_dom_sf"/>
</dbReference>
<dbReference type="EMBL" id="VOHS01000011">
    <property type="protein sequence ID" value="TWW00070.1"/>
    <property type="molecule type" value="Genomic_DNA"/>
</dbReference>
<keyword evidence="1" id="KW-0677">Repeat</keyword>
<feature type="chain" id="PRO_5022931378" evidence="4">
    <location>
        <begin position="23"/>
        <end position="380"/>
    </location>
</feature>
<dbReference type="PROSITE" id="PS50005">
    <property type="entry name" value="TPR"/>
    <property type="match status" value="2"/>
</dbReference>
<dbReference type="PANTHER" id="PTHR44858:SF1">
    <property type="entry name" value="UDP-N-ACETYLGLUCOSAMINE--PEPTIDE N-ACETYLGLUCOSAMINYLTRANSFERASE SPINDLY-RELATED"/>
    <property type="match status" value="1"/>
</dbReference>
<dbReference type="Proteomes" id="UP000318815">
    <property type="component" value="Unassembled WGS sequence"/>
</dbReference>
<sequence length="380" mass="43998">MNHLKSILCLLFLCVMTVRLTAQTTIDRNRVMEYLQDLQYDEAIAYLQPNIDSNNVQHVSLLAYTYYQAGKLSDAVNQYQRVLQLDSNHITAHQYMATMRMQQEQPFSAIEHYKRIVQLRPQHAAAWKQLGMAGFTARQSDSAFVWLTRAYELNPADARVVSRLAEEWIDRKRTGMADTLINTYLVKDSGSAVILMTGARVSFLLKDYKRTVIMGDKLKTLNIASPNAFLYVAAAAFNLNRFKDCIAVHDYLALRMSSSENIMYYAAMSYTQLGKYQESNDLLQTCIDMAKSASLDNYYTGMSINYEAMKQYKPAIASLDTAYYMFHQPLKQYSIGRIYDAHLKNEAMATRYYKRYIQLYKGESTEEKQIYDYLKTRFQK</sequence>
<name>A0A5C6LU87_9BACT</name>
<evidence type="ECO:0000313" key="6">
    <source>
        <dbReference type="Proteomes" id="UP000318815"/>
    </source>
</evidence>
<dbReference type="PANTHER" id="PTHR44858">
    <property type="entry name" value="TETRATRICOPEPTIDE REPEAT PROTEIN 6"/>
    <property type="match status" value="1"/>
</dbReference>
<feature type="repeat" description="TPR" evidence="3">
    <location>
        <begin position="124"/>
        <end position="157"/>
    </location>
</feature>
<evidence type="ECO:0000313" key="5">
    <source>
        <dbReference type="EMBL" id="TWW00070.1"/>
    </source>
</evidence>
<feature type="repeat" description="TPR" evidence="3">
    <location>
        <begin position="56"/>
        <end position="89"/>
    </location>
</feature>
<accession>A0A5C6LU87</accession>